<dbReference type="AlphaFoldDB" id="A0A150PIB5"/>
<dbReference type="Pfam" id="PF03781">
    <property type="entry name" value="FGE-sulfatase"/>
    <property type="match status" value="1"/>
</dbReference>
<dbReference type="GO" id="GO:0120147">
    <property type="term" value="F:formylglycine-generating oxidase activity"/>
    <property type="evidence" value="ECO:0007669"/>
    <property type="project" value="TreeGrafter"/>
</dbReference>
<dbReference type="InterPro" id="IPR005532">
    <property type="entry name" value="SUMF_dom"/>
</dbReference>
<dbReference type="PANTHER" id="PTHR23150">
    <property type="entry name" value="SULFATASE MODIFYING FACTOR 1, 2"/>
    <property type="match status" value="1"/>
</dbReference>
<dbReference type="Gene3D" id="3.90.1580.10">
    <property type="entry name" value="paralog of FGE (formylglycine-generating enzyme)"/>
    <property type="match status" value="1"/>
</dbReference>
<evidence type="ECO:0000313" key="2">
    <source>
        <dbReference type="EMBL" id="KYF55443.1"/>
    </source>
</evidence>
<dbReference type="InterPro" id="IPR051043">
    <property type="entry name" value="Sulfatase_Mod_Factor_Kinase"/>
</dbReference>
<dbReference type="EMBL" id="JELY01001533">
    <property type="protein sequence ID" value="KYF55443.1"/>
    <property type="molecule type" value="Genomic_DNA"/>
</dbReference>
<dbReference type="InterPro" id="IPR016187">
    <property type="entry name" value="CTDL_fold"/>
</dbReference>
<dbReference type="PANTHER" id="PTHR23150:SF19">
    <property type="entry name" value="FORMYLGLYCINE-GENERATING ENZYME"/>
    <property type="match status" value="1"/>
</dbReference>
<dbReference type="SUPFAM" id="SSF56436">
    <property type="entry name" value="C-type lectin-like"/>
    <property type="match status" value="1"/>
</dbReference>
<gene>
    <name evidence="2" type="ORF">BE08_04050</name>
</gene>
<reference evidence="2 3" key="1">
    <citation type="submission" date="2014-02" db="EMBL/GenBank/DDBJ databases">
        <title>The small core and large imbalanced accessory genome model reveals a collaborative survival strategy of Sorangium cellulosum strains in nature.</title>
        <authorList>
            <person name="Han K."/>
            <person name="Peng R."/>
            <person name="Blom J."/>
            <person name="Li Y.-Z."/>
        </authorList>
    </citation>
    <scope>NUCLEOTIDE SEQUENCE [LARGE SCALE GENOMIC DNA]</scope>
    <source>
        <strain evidence="2 3">So0157-25</strain>
    </source>
</reference>
<dbReference type="Proteomes" id="UP000075420">
    <property type="component" value="Unassembled WGS sequence"/>
</dbReference>
<dbReference type="InterPro" id="IPR042095">
    <property type="entry name" value="SUMF_sf"/>
</dbReference>
<comment type="caution">
    <text evidence="2">The sequence shown here is derived from an EMBL/GenBank/DDBJ whole genome shotgun (WGS) entry which is preliminary data.</text>
</comment>
<evidence type="ECO:0000259" key="1">
    <source>
        <dbReference type="Pfam" id="PF03781"/>
    </source>
</evidence>
<sequence>MISLARPHHTVNVALFGLLLSAGCTCGDEERTAAGETSANDRSRGHAGAWAGAAPSCTGLPAICGPSGDEDCCTSLLVPGGTFARSYDGVDYLDRSYPATVSDFYLDRFEITVGRLRAFVNAGMGTQASPPGDGAGAHPEIPGSGWSSAWNTRLPPNMAALKEALSCFVHQSWTDTAGSNENKPINCLDWYTAFAFCAWDGGRLATEAEWNYAASGGSEHRYYPWSKPATSTTIDDSYAVYCGGTCGVQNVGSRSPRGDGKWGQSDLGGNAWEWTLDWDPVQYPMPCHDCAVVTAGSYRAFRSGSNDDLAPTLRSATRHVYYPEHRGNIGARCARTP</sequence>
<dbReference type="PROSITE" id="PS51257">
    <property type="entry name" value="PROKAR_LIPOPROTEIN"/>
    <property type="match status" value="1"/>
</dbReference>
<name>A0A150PIB5_SORCE</name>
<accession>A0A150PIB5</accession>
<feature type="domain" description="Sulfatase-modifying factor enzyme-like" evidence="1">
    <location>
        <begin position="75"/>
        <end position="335"/>
    </location>
</feature>
<organism evidence="2 3">
    <name type="scientific">Sorangium cellulosum</name>
    <name type="common">Polyangium cellulosum</name>
    <dbReference type="NCBI Taxonomy" id="56"/>
    <lineage>
        <taxon>Bacteria</taxon>
        <taxon>Pseudomonadati</taxon>
        <taxon>Myxococcota</taxon>
        <taxon>Polyangia</taxon>
        <taxon>Polyangiales</taxon>
        <taxon>Polyangiaceae</taxon>
        <taxon>Sorangium</taxon>
    </lineage>
</organism>
<protein>
    <recommendedName>
        <fullName evidence="1">Sulfatase-modifying factor enzyme-like domain-containing protein</fullName>
    </recommendedName>
</protein>
<evidence type="ECO:0000313" key="3">
    <source>
        <dbReference type="Proteomes" id="UP000075420"/>
    </source>
</evidence>
<proteinExistence type="predicted"/>